<keyword evidence="4" id="KW-0274">FAD</keyword>
<keyword evidence="12" id="KW-1185">Reference proteome</keyword>
<dbReference type="Pfam" id="PF14721">
    <property type="entry name" value="AIF_C"/>
    <property type="match status" value="1"/>
</dbReference>
<dbReference type="InterPro" id="IPR050446">
    <property type="entry name" value="FAD-oxidoreductase/Apoptosis"/>
</dbReference>
<dbReference type="EC" id="1.-.-.-" evidence="11"/>
<evidence type="ECO:0000256" key="6">
    <source>
        <dbReference type="ARBA" id="ARBA00023002"/>
    </source>
</evidence>
<keyword evidence="6 11" id="KW-0560">Oxidoreductase</keyword>
<dbReference type="EMBL" id="JBBPCN010000001">
    <property type="protein sequence ID" value="MEK8070850.1"/>
    <property type="molecule type" value="Genomic_DNA"/>
</dbReference>
<feature type="domain" description="Mitochondrial apoptosis-inducing factor C-terminal" evidence="10">
    <location>
        <begin position="347"/>
        <end position="379"/>
    </location>
</feature>
<evidence type="ECO:0000256" key="3">
    <source>
        <dbReference type="ARBA" id="ARBA00022703"/>
    </source>
</evidence>
<dbReference type="Pfam" id="PF07992">
    <property type="entry name" value="Pyr_redox_2"/>
    <property type="match status" value="1"/>
</dbReference>
<name>A0ABU9CTX2_9NOCA</name>
<accession>A0ABU9CTX2</accession>
<dbReference type="Gene3D" id="3.50.50.60">
    <property type="entry name" value="FAD/NAD(P)-binding domain"/>
    <property type="match status" value="2"/>
</dbReference>
<comment type="catalytic activity">
    <reaction evidence="8">
        <text>A + NADH + H(+) = AH2 + NAD(+)</text>
        <dbReference type="Rhea" id="RHEA:11356"/>
        <dbReference type="ChEBI" id="CHEBI:13193"/>
        <dbReference type="ChEBI" id="CHEBI:15378"/>
        <dbReference type="ChEBI" id="CHEBI:17499"/>
        <dbReference type="ChEBI" id="CHEBI:57540"/>
        <dbReference type="ChEBI" id="CHEBI:57945"/>
    </reaction>
</comment>
<evidence type="ECO:0000313" key="11">
    <source>
        <dbReference type="EMBL" id="MEK8070850.1"/>
    </source>
</evidence>
<evidence type="ECO:0000259" key="9">
    <source>
        <dbReference type="Pfam" id="PF07992"/>
    </source>
</evidence>
<protein>
    <submittedName>
        <fullName evidence="11">FAD/NAD(P)-binding oxidoreductase</fullName>
        <ecNumber evidence="11">1.-.-.-</ecNumber>
    </submittedName>
</protein>
<evidence type="ECO:0000259" key="10">
    <source>
        <dbReference type="Pfam" id="PF14721"/>
    </source>
</evidence>
<dbReference type="InterPro" id="IPR036188">
    <property type="entry name" value="FAD/NAD-bd_sf"/>
</dbReference>
<proteinExistence type="predicted"/>
<feature type="domain" description="FAD/NAD(P)-binding" evidence="9">
    <location>
        <begin position="3"/>
        <end position="296"/>
    </location>
</feature>
<dbReference type="InterPro" id="IPR029324">
    <property type="entry name" value="AIF_C"/>
</dbReference>
<evidence type="ECO:0000256" key="5">
    <source>
        <dbReference type="ARBA" id="ARBA00022946"/>
    </source>
</evidence>
<dbReference type="Proteomes" id="UP001456513">
    <property type="component" value="Unassembled WGS sequence"/>
</dbReference>
<dbReference type="GO" id="GO:0016491">
    <property type="term" value="F:oxidoreductase activity"/>
    <property type="evidence" value="ECO:0007669"/>
    <property type="project" value="UniProtKB-KW"/>
</dbReference>
<evidence type="ECO:0000256" key="2">
    <source>
        <dbReference type="ARBA" id="ARBA00022630"/>
    </source>
</evidence>
<keyword evidence="2" id="KW-0285">Flavoprotein</keyword>
<sequence length="393" mass="41933">MRYDYLIIGGGMVADSAARGIREQDEAGTIGILGADPDEPYTRPALSKKLWTDPEFGRDQVPLDTVSDTGAEVHTGTRVVSVDRSNSSVTTESGDRHEYGTLLLATGAVPNQLELGPSPRVVYFRTFADYRALRELTKTADHIAVVGGGYIGTEIAAALSLQGVKVTLVTSDAVLGGHMFPPSLAAGFDKGFAGHGVTVRRGTKVVSGAEASARVQLQLDDGSTVEADGVVFGLGVRPSTELADTAGLAVDDGIVVDEFLRTADEHVYAAGDVANYPDAILGRRRIEHVDNATEMGKAAGRNMAGAAESYSYTPYFYSDVYDDGYQAIGTVSMSLNVVEDWKSVGKEGVVYYLDDDAVVRGVLMWNVWEGLDVARTLLAEKKPQTEQSLRGLI</sequence>
<dbReference type="RefSeq" id="WP_341440855.1">
    <property type="nucleotide sequence ID" value="NZ_JBBPCN010000001.1"/>
</dbReference>
<keyword evidence="3" id="KW-0053">Apoptosis</keyword>
<evidence type="ECO:0000313" key="12">
    <source>
        <dbReference type="Proteomes" id="UP001456513"/>
    </source>
</evidence>
<gene>
    <name evidence="11" type="ORF">AABD04_08315</name>
</gene>
<organism evidence="11 12">
    <name type="scientific">Rhodococcus navarretei</name>
    <dbReference type="NCBI Taxonomy" id="3128981"/>
    <lineage>
        <taxon>Bacteria</taxon>
        <taxon>Bacillati</taxon>
        <taxon>Actinomycetota</taxon>
        <taxon>Actinomycetes</taxon>
        <taxon>Mycobacteriales</taxon>
        <taxon>Nocardiaceae</taxon>
        <taxon>Rhodococcus</taxon>
    </lineage>
</organism>
<dbReference type="InterPro" id="IPR016156">
    <property type="entry name" value="FAD/NAD-linked_Rdtase_dimer_sf"/>
</dbReference>
<evidence type="ECO:0000256" key="7">
    <source>
        <dbReference type="ARBA" id="ARBA00023027"/>
    </source>
</evidence>
<evidence type="ECO:0000256" key="4">
    <source>
        <dbReference type="ARBA" id="ARBA00022827"/>
    </source>
</evidence>
<dbReference type="SUPFAM" id="SSF55424">
    <property type="entry name" value="FAD/NAD-linked reductases, dimerisation (C-terminal) domain"/>
    <property type="match status" value="1"/>
</dbReference>
<dbReference type="PANTHER" id="PTHR43557">
    <property type="entry name" value="APOPTOSIS-INDUCING FACTOR 1"/>
    <property type="match status" value="1"/>
</dbReference>
<keyword evidence="7" id="KW-0520">NAD</keyword>
<keyword evidence="5" id="KW-0809">Transit peptide</keyword>
<evidence type="ECO:0000256" key="8">
    <source>
        <dbReference type="ARBA" id="ARBA00047786"/>
    </source>
</evidence>
<comment type="cofactor">
    <cofactor evidence="1">
        <name>FAD</name>
        <dbReference type="ChEBI" id="CHEBI:57692"/>
    </cofactor>
</comment>
<dbReference type="PANTHER" id="PTHR43557:SF4">
    <property type="entry name" value="APOPTOSIS-INDUCING FACTOR 1, MITOCHONDRIAL"/>
    <property type="match status" value="1"/>
</dbReference>
<dbReference type="PRINTS" id="PR00368">
    <property type="entry name" value="FADPNR"/>
</dbReference>
<dbReference type="Gene3D" id="3.30.390.30">
    <property type="match status" value="1"/>
</dbReference>
<dbReference type="PRINTS" id="PR00469">
    <property type="entry name" value="PNDRDTASEII"/>
</dbReference>
<dbReference type="SMART" id="SM01353">
    <property type="entry name" value="AIF_C"/>
    <property type="match status" value="1"/>
</dbReference>
<reference evidence="11 12" key="1">
    <citation type="submission" date="2024-03" db="EMBL/GenBank/DDBJ databases">
        <title>Rhodococcus navarretei sp. nov. and Pseudarthrobacter quantumdoti sp. nov., two new species with the ability to biosynthesize Quantum Dots isolated from soil samples at Union Glacier, Antarctica.</title>
        <authorList>
            <person name="Vargas M."/>
        </authorList>
    </citation>
    <scope>NUCLEOTIDE SEQUENCE [LARGE SCALE GENOMIC DNA]</scope>
    <source>
        <strain evidence="11 12">EXRC-4A-4</strain>
    </source>
</reference>
<comment type="caution">
    <text evidence="11">The sequence shown here is derived from an EMBL/GenBank/DDBJ whole genome shotgun (WGS) entry which is preliminary data.</text>
</comment>
<dbReference type="InterPro" id="IPR023753">
    <property type="entry name" value="FAD/NAD-binding_dom"/>
</dbReference>
<dbReference type="SUPFAM" id="SSF51905">
    <property type="entry name" value="FAD/NAD(P)-binding domain"/>
    <property type="match status" value="1"/>
</dbReference>
<evidence type="ECO:0000256" key="1">
    <source>
        <dbReference type="ARBA" id="ARBA00001974"/>
    </source>
</evidence>